<feature type="transmembrane region" description="Helical" evidence="1">
    <location>
        <begin position="59"/>
        <end position="79"/>
    </location>
</feature>
<name>A0A8S3GWM0_9BILA</name>
<proteinExistence type="predicted"/>
<dbReference type="EMBL" id="CAJOBI010311556">
    <property type="protein sequence ID" value="CAF5170933.1"/>
    <property type="molecule type" value="Genomic_DNA"/>
</dbReference>
<feature type="non-terminal residue" evidence="2">
    <location>
        <position position="1"/>
    </location>
</feature>
<dbReference type="Proteomes" id="UP000676336">
    <property type="component" value="Unassembled WGS sequence"/>
</dbReference>
<evidence type="ECO:0000256" key="1">
    <source>
        <dbReference type="SAM" id="Phobius"/>
    </source>
</evidence>
<dbReference type="AlphaFoldDB" id="A0A8S3GWM0"/>
<sequence>MEIFLCCFQCLCHSWVAYLFTTEPNIGWVGGFASLSGLLLCIILSVIVVCSMRWIRRGFILGILLVAFIVFAFLYIAYYSCYELL</sequence>
<keyword evidence="1" id="KW-1133">Transmembrane helix</keyword>
<reference evidence="2" key="1">
    <citation type="submission" date="2021-02" db="EMBL/GenBank/DDBJ databases">
        <authorList>
            <person name="Nowell W R."/>
        </authorList>
    </citation>
    <scope>NUCLEOTIDE SEQUENCE</scope>
</reference>
<evidence type="ECO:0000313" key="3">
    <source>
        <dbReference type="Proteomes" id="UP000676336"/>
    </source>
</evidence>
<feature type="transmembrane region" description="Helical" evidence="1">
    <location>
        <begin position="29"/>
        <end position="52"/>
    </location>
</feature>
<keyword evidence="1" id="KW-0812">Transmembrane</keyword>
<keyword evidence="1" id="KW-0472">Membrane</keyword>
<accession>A0A8S3GWM0</accession>
<organism evidence="2 3">
    <name type="scientific">Rotaria magnacalcarata</name>
    <dbReference type="NCBI Taxonomy" id="392030"/>
    <lineage>
        <taxon>Eukaryota</taxon>
        <taxon>Metazoa</taxon>
        <taxon>Spiralia</taxon>
        <taxon>Gnathifera</taxon>
        <taxon>Rotifera</taxon>
        <taxon>Eurotatoria</taxon>
        <taxon>Bdelloidea</taxon>
        <taxon>Philodinida</taxon>
        <taxon>Philodinidae</taxon>
        <taxon>Rotaria</taxon>
    </lineage>
</organism>
<protein>
    <submittedName>
        <fullName evidence="2">Uncharacterized protein</fullName>
    </submittedName>
</protein>
<evidence type="ECO:0000313" key="2">
    <source>
        <dbReference type="EMBL" id="CAF5170933.1"/>
    </source>
</evidence>
<comment type="caution">
    <text evidence="2">The sequence shown here is derived from an EMBL/GenBank/DDBJ whole genome shotgun (WGS) entry which is preliminary data.</text>
</comment>
<gene>
    <name evidence="2" type="ORF">SMN809_LOCUS65563</name>
</gene>